<dbReference type="Proteomes" id="UP000095280">
    <property type="component" value="Unplaced"/>
</dbReference>
<dbReference type="AlphaFoldDB" id="A0A1I8GSB2"/>
<protein>
    <submittedName>
        <fullName evidence="3">Bravo_FIGEY domain-containing protein</fullName>
    </submittedName>
</protein>
<organism evidence="2 3">
    <name type="scientific">Macrostomum lignano</name>
    <dbReference type="NCBI Taxonomy" id="282301"/>
    <lineage>
        <taxon>Eukaryota</taxon>
        <taxon>Metazoa</taxon>
        <taxon>Spiralia</taxon>
        <taxon>Lophotrochozoa</taxon>
        <taxon>Platyhelminthes</taxon>
        <taxon>Rhabditophora</taxon>
        <taxon>Macrostomorpha</taxon>
        <taxon>Macrostomida</taxon>
        <taxon>Macrostomidae</taxon>
        <taxon>Macrostomum</taxon>
    </lineage>
</organism>
<reference evidence="3" key="1">
    <citation type="submission" date="2016-11" db="UniProtKB">
        <authorList>
            <consortium name="WormBaseParasite"/>
        </authorList>
    </citation>
    <scope>IDENTIFICATION</scope>
</reference>
<accession>A0A1I8GSB2</accession>
<feature type="region of interest" description="Disordered" evidence="1">
    <location>
        <begin position="1"/>
        <end position="30"/>
    </location>
</feature>
<sequence length="71" mass="7874">MSNQSETATAEHEQQQSQQLEASGSAIIDVDHDFAEPELEFDESGLELTENEAFDIFEYYDGKSSNGPTQS</sequence>
<dbReference type="WBParaSite" id="maker-uti_cns_0002842-snap-gene-0.30-mRNA-1">
    <property type="protein sequence ID" value="maker-uti_cns_0002842-snap-gene-0.30-mRNA-1"/>
    <property type="gene ID" value="maker-uti_cns_0002842-snap-gene-0.30"/>
</dbReference>
<name>A0A1I8GSB2_9PLAT</name>
<evidence type="ECO:0000313" key="2">
    <source>
        <dbReference type="Proteomes" id="UP000095280"/>
    </source>
</evidence>
<keyword evidence="2" id="KW-1185">Reference proteome</keyword>
<evidence type="ECO:0000313" key="3">
    <source>
        <dbReference type="WBParaSite" id="maker-uti_cns_0002842-snap-gene-0.30-mRNA-1"/>
    </source>
</evidence>
<proteinExistence type="predicted"/>
<evidence type="ECO:0000256" key="1">
    <source>
        <dbReference type="SAM" id="MobiDB-lite"/>
    </source>
</evidence>